<dbReference type="SMART" id="SM00877">
    <property type="entry name" value="BMC"/>
    <property type="match status" value="2"/>
</dbReference>
<dbReference type="Pfam" id="PF00936">
    <property type="entry name" value="BMC"/>
    <property type="match status" value="2"/>
</dbReference>
<dbReference type="GO" id="GO:0031469">
    <property type="term" value="C:bacterial microcompartment"/>
    <property type="evidence" value="ECO:0007669"/>
    <property type="project" value="UniProtKB-SubCell"/>
</dbReference>
<evidence type="ECO:0000256" key="2">
    <source>
        <dbReference type="ARBA" id="ARBA00024446"/>
    </source>
</evidence>
<dbReference type="PANTHER" id="PTHR33941">
    <property type="entry name" value="PROPANEDIOL UTILIZATION PROTEIN PDUA"/>
    <property type="match status" value="1"/>
</dbReference>
<proteinExistence type="predicted"/>
<evidence type="ECO:0000259" key="3">
    <source>
        <dbReference type="SMART" id="SM00877"/>
    </source>
</evidence>
<feature type="domain" description="Bacterial microcompartment" evidence="3">
    <location>
        <begin position="3"/>
        <end position="80"/>
    </location>
</feature>
<sequence>MGNNYGILECKGRAASYSGLNKILKHSNVEFAAARNNLGAGLSSIIIKGNNAEIDYALNIGREEAEKTNQVLGAISINNLSKELENLILNKKSEISKKNNNLINSPAALIEVFTFSAAMKIADQVLKSTNVKLLAVEKSKGGTGTPGLILCLKFTGSNDALIAAKKIALNTAKAFCEIPASTVLSNPKLTTAYLTKEGI</sequence>
<evidence type="ECO:0000313" key="4">
    <source>
        <dbReference type="EMBL" id="SDC30034.1"/>
    </source>
</evidence>
<dbReference type="InterPro" id="IPR037233">
    <property type="entry name" value="CcmK-like_sf"/>
</dbReference>
<accession>A0A1G6KGE6</accession>
<reference evidence="4 5" key="1">
    <citation type="submission" date="2016-10" db="EMBL/GenBank/DDBJ databases">
        <authorList>
            <person name="Varghese N."/>
            <person name="Submissions S."/>
        </authorList>
    </citation>
    <scope>NUCLEOTIDE SEQUENCE [LARGE SCALE GENOMIC DNA]</scope>
    <source>
        <strain evidence="4 5">WG10</strain>
    </source>
</reference>
<dbReference type="EMBL" id="FMYT01000004">
    <property type="protein sequence ID" value="SDC30034.1"/>
    <property type="molecule type" value="Genomic_DNA"/>
</dbReference>
<protein>
    <submittedName>
        <fullName evidence="4">Carboxysome shell and ethanolamine utilization microcompartment protein CcmL/EutN</fullName>
    </submittedName>
</protein>
<dbReference type="Proteomes" id="UP000324896">
    <property type="component" value="Unassembled WGS sequence"/>
</dbReference>
<keyword evidence="2" id="KW-1283">Bacterial microcompartment</keyword>
<dbReference type="InterPro" id="IPR000249">
    <property type="entry name" value="BMC_dom"/>
</dbReference>
<comment type="subcellular location">
    <subcellularLocation>
        <location evidence="1">Bacterial microcompartment</location>
    </subcellularLocation>
</comment>
<dbReference type="Gene3D" id="3.30.70.1710">
    <property type="match status" value="2"/>
</dbReference>
<evidence type="ECO:0000256" key="1">
    <source>
        <dbReference type="ARBA" id="ARBA00024322"/>
    </source>
</evidence>
<dbReference type="SUPFAM" id="SSF143414">
    <property type="entry name" value="CcmK-like"/>
    <property type="match status" value="2"/>
</dbReference>
<evidence type="ECO:0000313" key="5">
    <source>
        <dbReference type="Proteomes" id="UP000324896"/>
    </source>
</evidence>
<dbReference type="InterPro" id="IPR050575">
    <property type="entry name" value="BMC_shell"/>
</dbReference>
<name>A0A1G6KGE6_9FIRM</name>
<gene>
    <name evidence="4" type="ORF">SAMN04488597_104111</name>
</gene>
<dbReference type="PANTHER" id="PTHR33941:SF11">
    <property type="entry name" value="BACTERIAL MICROCOMPARTMENT SHELL PROTEIN PDUJ"/>
    <property type="match status" value="1"/>
</dbReference>
<feature type="domain" description="Bacterial microcompartment" evidence="3">
    <location>
        <begin position="105"/>
        <end position="187"/>
    </location>
</feature>
<dbReference type="AlphaFoldDB" id="A0A1G6KGE6"/>
<dbReference type="RefSeq" id="WP_149796666.1">
    <property type="nucleotide sequence ID" value="NZ_FMYT01000004.1"/>
</dbReference>
<organism evidence="4 5">
    <name type="scientific">Halanaerobium congolense</name>
    <dbReference type="NCBI Taxonomy" id="54121"/>
    <lineage>
        <taxon>Bacteria</taxon>
        <taxon>Bacillati</taxon>
        <taxon>Bacillota</taxon>
        <taxon>Clostridia</taxon>
        <taxon>Halanaerobiales</taxon>
        <taxon>Halanaerobiaceae</taxon>
        <taxon>Halanaerobium</taxon>
    </lineage>
</organism>